<dbReference type="Pfam" id="PF13505">
    <property type="entry name" value="OMP_b-brl"/>
    <property type="match status" value="1"/>
</dbReference>
<evidence type="ECO:0000259" key="3">
    <source>
        <dbReference type="Pfam" id="PF13505"/>
    </source>
</evidence>
<dbReference type="InterPro" id="IPR027385">
    <property type="entry name" value="Beta-barrel_OMP"/>
</dbReference>
<accession>A0ABV6BU78</accession>
<proteinExistence type="predicted"/>
<dbReference type="RefSeq" id="WP_379683541.1">
    <property type="nucleotide sequence ID" value="NZ_JBHLYW010000011.1"/>
</dbReference>
<reference evidence="4 5" key="1">
    <citation type="submission" date="2024-09" db="EMBL/GenBank/DDBJ databases">
        <authorList>
            <person name="Sun Q."/>
            <person name="Mori K."/>
        </authorList>
    </citation>
    <scope>NUCLEOTIDE SEQUENCE [LARGE SCALE GENOMIC DNA]</scope>
    <source>
        <strain evidence="4 5">CGMCC 1.12926</strain>
    </source>
</reference>
<evidence type="ECO:0000256" key="2">
    <source>
        <dbReference type="SAM" id="SignalP"/>
    </source>
</evidence>
<evidence type="ECO:0000313" key="4">
    <source>
        <dbReference type="EMBL" id="MFC0078991.1"/>
    </source>
</evidence>
<feature type="signal peptide" evidence="2">
    <location>
        <begin position="1"/>
        <end position="18"/>
    </location>
</feature>
<sequence>MKKLVFLFALLITTIASAQKNSLLVGGNVGFSSEKIGDSKLSDFELSPLVGYQFSEKWTAGLQGSIMNAKVTGLENNEKYKVGGFVRYSVSLSELFSFYGDFGVGYQKTSLNNAKGIYAGFEPGVYMDIKNGFCLNFSIGGINYDNLNGKNDLRQNHIGFDFGKTLNIGISKNFVL</sequence>
<comment type="caution">
    <text evidence="4">The sequence shown here is derived from an EMBL/GenBank/DDBJ whole genome shotgun (WGS) entry which is preliminary data.</text>
</comment>
<feature type="domain" description="Outer membrane protein beta-barrel" evidence="3">
    <location>
        <begin position="7"/>
        <end position="162"/>
    </location>
</feature>
<evidence type="ECO:0000313" key="5">
    <source>
        <dbReference type="Proteomes" id="UP001589734"/>
    </source>
</evidence>
<gene>
    <name evidence="4" type="ORF">ACFFLS_18225</name>
</gene>
<protein>
    <submittedName>
        <fullName evidence="4">Outer membrane beta-barrel protein</fullName>
    </submittedName>
</protein>
<dbReference type="EMBL" id="JBHLYW010000011">
    <property type="protein sequence ID" value="MFC0078991.1"/>
    <property type="molecule type" value="Genomic_DNA"/>
</dbReference>
<keyword evidence="1 2" id="KW-0732">Signal</keyword>
<organism evidence="4 5">
    <name type="scientific">Flavobacterium procerum</name>
    <dbReference type="NCBI Taxonomy" id="1455569"/>
    <lineage>
        <taxon>Bacteria</taxon>
        <taxon>Pseudomonadati</taxon>
        <taxon>Bacteroidota</taxon>
        <taxon>Flavobacteriia</taxon>
        <taxon>Flavobacteriales</taxon>
        <taxon>Flavobacteriaceae</taxon>
        <taxon>Flavobacterium</taxon>
    </lineage>
</organism>
<feature type="chain" id="PRO_5045140364" evidence="2">
    <location>
        <begin position="19"/>
        <end position="176"/>
    </location>
</feature>
<name>A0ABV6BU78_9FLAO</name>
<keyword evidence="5" id="KW-1185">Reference proteome</keyword>
<evidence type="ECO:0000256" key="1">
    <source>
        <dbReference type="ARBA" id="ARBA00022729"/>
    </source>
</evidence>
<dbReference type="Proteomes" id="UP001589734">
    <property type="component" value="Unassembled WGS sequence"/>
</dbReference>
<dbReference type="SUPFAM" id="SSF56925">
    <property type="entry name" value="OMPA-like"/>
    <property type="match status" value="1"/>
</dbReference>
<dbReference type="InterPro" id="IPR011250">
    <property type="entry name" value="OMP/PagP_B-barrel"/>
</dbReference>